<reference evidence="7 8" key="1">
    <citation type="submission" date="2020-02" db="EMBL/GenBank/DDBJ databases">
        <authorList>
            <person name="Ma Q."/>
            <person name="Huang Y."/>
            <person name="Song X."/>
            <person name="Pei D."/>
        </authorList>
    </citation>
    <scope>NUCLEOTIDE SEQUENCE [LARGE SCALE GENOMIC DNA]</scope>
    <source>
        <strain evidence="7">Sxm20200214</strain>
        <tissue evidence="7">Leaf</tissue>
    </source>
</reference>
<dbReference type="GO" id="GO:0080115">
    <property type="term" value="F:myosin XI tail binding"/>
    <property type="evidence" value="ECO:0007669"/>
    <property type="project" value="UniProtKB-ARBA"/>
</dbReference>
<comment type="subcellular location">
    <subcellularLocation>
        <location evidence="1">Membrane</location>
    </subcellularLocation>
</comment>
<keyword evidence="4" id="KW-0472">Membrane</keyword>
<evidence type="ECO:0000256" key="4">
    <source>
        <dbReference type="ARBA" id="ARBA00023136"/>
    </source>
</evidence>
<keyword evidence="5" id="KW-0175">Coiled coil</keyword>
<dbReference type="PROSITE" id="PS51775">
    <property type="entry name" value="GTD_BINDING"/>
    <property type="match status" value="1"/>
</dbReference>
<evidence type="ECO:0000313" key="8">
    <source>
        <dbReference type="Proteomes" id="UP000886595"/>
    </source>
</evidence>
<organism evidence="7 8">
    <name type="scientific">Brassica carinata</name>
    <name type="common">Ethiopian mustard</name>
    <name type="synonym">Abyssinian cabbage</name>
    <dbReference type="NCBI Taxonomy" id="52824"/>
    <lineage>
        <taxon>Eukaryota</taxon>
        <taxon>Viridiplantae</taxon>
        <taxon>Streptophyta</taxon>
        <taxon>Embryophyta</taxon>
        <taxon>Tracheophyta</taxon>
        <taxon>Spermatophyta</taxon>
        <taxon>Magnoliopsida</taxon>
        <taxon>eudicotyledons</taxon>
        <taxon>Gunneridae</taxon>
        <taxon>Pentapetalae</taxon>
        <taxon>rosids</taxon>
        <taxon>malvids</taxon>
        <taxon>Brassicales</taxon>
        <taxon>Brassicaceae</taxon>
        <taxon>Brassiceae</taxon>
        <taxon>Brassica</taxon>
    </lineage>
</organism>
<sequence length="423" mass="48062">MDSELSFPSRDVVKGGDFGCDYSLGAACSSDPWTRTVKRKLIKEEGNMLLLSSRGSSDSSSNAKSLVENECAAILEDLSFQRQTVKDLHLELEEERNAAASAANETMSMILRLQREKAEIQMEARQFKAFAEEKMTHDGEKLKVLEELLYEKEQAIEVLSYEVEAYKDRLLSCGITEAEMHDQILGFGRDSSTVGIDVYPCDYTLKCSVDDGNVEVVEKVMVGQSPRWPYYDPNSAKEIDETCFADSPMSCSGDRVYTIDSVHVGVSEVKIEEEPTKMKGDHWHSPRYQEPVVMTHQGVNEPDIEKLYTRLQALEADRESLRHTIVSMRTDKAQLVLLKEIAQHFSKETVTTKRRNLVSKMPSFKAFCVVTVFKWIVSFVSWRRKAKQNKYVYNFSANNMGMLMILGEGSRTRRWSCLTSSHV</sequence>
<evidence type="ECO:0000256" key="5">
    <source>
        <dbReference type="SAM" id="Coils"/>
    </source>
</evidence>
<dbReference type="GO" id="GO:0016020">
    <property type="term" value="C:membrane"/>
    <property type="evidence" value="ECO:0007669"/>
    <property type="project" value="UniProtKB-SubCell"/>
</dbReference>
<dbReference type="OrthoDB" id="1060521at2759"/>
<evidence type="ECO:0000259" key="6">
    <source>
        <dbReference type="PROSITE" id="PS51775"/>
    </source>
</evidence>
<dbReference type="EMBL" id="JAAMPC010000002">
    <property type="protein sequence ID" value="KAG2324997.1"/>
    <property type="molecule type" value="Genomic_DNA"/>
</dbReference>
<feature type="coiled-coil region" evidence="5">
    <location>
        <begin position="304"/>
        <end position="331"/>
    </location>
</feature>
<dbReference type="Proteomes" id="UP000886595">
    <property type="component" value="Unassembled WGS sequence"/>
</dbReference>
<keyword evidence="2" id="KW-0812">Transmembrane</keyword>
<proteinExistence type="predicted"/>
<dbReference type="PANTHER" id="PTHR31422:SF22">
    <property type="entry name" value="GTD-BINDING DOMAIN-CONTAINING PROTEIN"/>
    <property type="match status" value="1"/>
</dbReference>
<dbReference type="PANTHER" id="PTHR31422">
    <property type="entry name" value="BNAANNG28530D PROTEIN"/>
    <property type="match status" value="1"/>
</dbReference>
<gene>
    <name evidence="7" type="ORF">Bca52824_007725</name>
</gene>
<protein>
    <recommendedName>
        <fullName evidence="6">GTD-binding domain-containing protein</fullName>
    </recommendedName>
</protein>
<accession>A0A8X8B848</accession>
<keyword evidence="8" id="KW-1185">Reference proteome</keyword>
<feature type="domain" description="GTD-binding" evidence="6">
    <location>
        <begin position="69"/>
        <end position="167"/>
    </location>
</feature>
<comment type="caution">
    <text evidence="7">The sequence shown here is derived from an EMBL/GenBank/DDBJ whole genome shotgun (WGS) entry which is preliminary data.</text>
</comment>
<dbReference type="Pfam" id="PF04576">
    <property type="entry name" value="Zein-binding"/>
    <property type="match status" value="1"/>
</dbReference>
<evidence type="ECO:0000256" key="2">
    <source>
        <dbReference type="ARBA" id="ARBA00022692"/>
    </source>
</evidence>
<evidence type="ECO:0000256" key="1">
    <source>
        <dbReference type="ARBA" id="ARBA00004370"/>
    </source>
</evidence>
<dbReference type="InterPro" id="IPR007656">
    <property type="entry name" value="GTD-bd"/>
</dbReference>
<keyword evidence="3" id="KW-1133">Transmembrane helix</keyword>
<evidence type="ECO:0000256" key="3">
    <source>
        <dbReference type="ARBA" id="ARBA00022989"/>
    </source>
</evidence>
<evidence type="ECO:0000313" key="7">
    <source>
        <dbReference type="EMBL" id="KAG2324997.1"/>
    </source>
</evidence>
<dbReference type="AlphaFoldDB" id="A0A8X8B848"/>
<name>A0A8X8B848_BRACI</name>